<dbReference type="InterPro" id="IPR016437">
    <property type="entry name" value="MCT-1/Tma20"/>
</dbReference>
<protein>
    <recommendedName>
        <fullName evidence="4">PUA domain-containing protein</fullName>
    </recommendedName>
</protein>
<comment type="caution">
    <text evidence="5">The sequence shown here is derived from an EMBL/GenBank/DDBJ whole genome shotgun (WGS) entry which is preliminary data.</text>
</comment>
<dbReference type="GO" id="GO:0003723">
    <property type="term" value="F:RNA binding"/>
    <property type="evidence" value="ECO:0007669"/>
    <property type="project" value="InterPro"/>
</dbReference>
<dbReference type="PROSITE" id="PS50890">
    <property type="entry name" value="PUA"/>
    <property type="match status" value="1"/>
</dbReference>
<sequence length="185" mass="21111">MFKGTIDENLNKQSIKGSEVKKLREKIIETYPSIEKYLEEIWPKDAKVLKSKIKVEDYLVQVYLIDDEIRFMENRDKIVIPTMRILHQYPFMMPHMQCDKGAIKHILSGSDVMCPGLTSPGGKMENLERYQVVAITAEGKVNAMGIGITVMSTEEIIKKNKDVAIELIQNLNDGLWKLTRPAATL</sequence>
<keyword evidence="6" id="KW-1185">Reference proteome</keyword>
<evidence type="ECO:0000256" key="1">
    <source>
        <dbReference type="ARBA" id="ARBA00004496"/>
    </source>
</evidence>
<dbReference type="InterPro" id="IPR004521">
    <property type="entry name" value="Uncharacterised_CHP00451"/>
</dbReference>
<dbReference type="AlphaFoldDB" id="A0A8J8SZ45"/>
<dbReference type="Pfam" id="PF01472">
    <property type="entry name" value="PUA"/>
    <property type="match status" value="1"/>
</dbReference>
<dbReference type="EMBL" id="RRYP01015218">
    <property type="protein sequence ID" value="TNV75603.1"/>
    <property type="molecule type" value="Genomic_DNA"/>
</dbReference>
<organism evidence="5 6">
    <name type="scientific">Halteria grandinella</name>
    <dbReference type="NCBI Taxonomy" id="5974"/>
    <lineage>
        <taxon>Eukaryota</taxon>
        <taxon>Sar</taxon>
        <taxon>Alveolata</taxon>
        <taxon>Ciliophora</taxon>
        <taxon>Intramacronucleata</taxon>
        <taxon>Spirotrichea</taxon>
        <taxon>Stichotrichia</taxon>
        <taxon>Sporadotrichida</taxon>
        <taxon>Halteriidae</taxon>
        <taxon>Halteria</taxon>
    </lineage>
</organism>
<evidence type="ECO:0000256" key="3">
    <source>
        <dbReference type="PIRNR" id="PIRNR005067"/>
    </source>
</evidence>
<dbReference type="InterPro" id="IPR015947">
    <property type="entry name" value="PUA-like_sf"/>
</dbReference>
<dbReference type="InterPro" id="IPR002478">
    <property type="entry name" value="PUA"/>
</dbReference>
<feature type="domain" description="PUA" evidence="4">
    <location>
        <begin position="94"/>
        <end position="172"/>
    </location>
</feature>
<dbReference type="PANTHER" id="PTHR22798">
    <property type="entry name" value="MCT-1 PROTEIN"/>
    <property type="match status" value="1"/>
</dbReference>
<dbReference type="Gene3D" id="3.10.400.20">
    <property type="match status" value="1"/>
</dbReference>
<dbReference type="CDD" id="cd21155">
    <property type="entry name" value="PUA_MCTS-1-like"/>
    <property type="match status" value="1"/>
</dbReference>
<keyword evidence="2 3" id="KW-0963">Cytoplasm</keyword>
<evidence type="ECO:0000259" key="4">
    <source>
        <dbReference type="SMART" id="SM00359"/>
    </source>
</evidence>
<dbReference type="Proteomes" id="UP000785679">
    <property type="component" value="Unassembled WGS sequence"/>
</dbReference>
<accession>A0A8J8SZ45</accession>
<dbReference type="GO" id="GO:0005737">
    <property type="term" value="C:cytoplasm"/>
    <property type="evidence" value="ECO:0007669"/>
    <property type="project" value="UniProtKB-SubCell"/>
</dbReference>
<evidence type="ECO:0000313" key="6">
    <source>
        <dbReference type="Proteomes" id="UP000785679"/>
    </source>
</evidence>
<dbReference type="SMART" id="SM00359">
    <property type="entry name" value="PUA"/>
    <property type="match status" value="1"/>
</dbReference>
<comment type="subcellular location">
    <subcellularLocation>
        <location evidence="1 3">Cytoplasm</location>
    </subcellularLocation>
</comment>
<evidence type="ECO:0000313" key="5">
    <source>
        <dbReference type="EMBL" id="TNV75603.1"/>
    </source>
</evidence>
<dbReference type="InterPro" id="IPR041366">
    <property type="entry name" value="Pre-PUA"/>
</dbReference>
<dbReference type="PIRSF" id="PIRSF005067">
    <property type="entry name" value="Tma_RNA-bind_prd"/>
    <property type="match status" value="1"/>
</dbReference>
<dbReference type="PANTHER" id="PTHR22798:SF0">
    <property type="entry name" value="MALIGNANT T-CELL-AMPLIFIED SEQUENCE 1"/>
    <property type="match status" value="1"/>
</dbReference>
<dbReference type="GO" id="GO:0001731">
    <property type="term" value="P:formation of translation preinitiation complex"/>
    <property type="evidence" value="ECO:0007669"/>
    <property type="project" value="TreeGrafter"/>
</dbReference>
<name>A0A8J8SZ45_HALGN</name>
<dbReference type="OrthoDB" id="10249667at2759"/>
<dbReference type="SUPFAM" id="SSF88697">
    <property type="entry name" value="PUA domain-like"/>
    <property type="match status" value="1"/>
</dbReference>
<proteinExistence type="predicted"/>
<gene>
    <name evidence="5" type="ORF">FGO68_gene8031</name>
</gene>
<dbReference type="NCBIfam" id="TIGR00451">
    <property type="entry name" value="unchar_dom_2"/>
    <property type="match status" value="1"/>
</dbReference>
<reference evidence="5" key="1">
    <citation type="submission" date="2019-06" db="EMBL/GenBank/DDBJ databases">
        <authorList>
            <person name="Zheng W."/>
        </authorList>
    </citation>
    <scope>NUCLEOTIDE SEQUENCE</scope>
    <source>
        <strain evidence="5">QDHG01</strain>
    </source>
</reference>
<dbReference type="Pfam" id="PF17832">
    <property type="entry name" value="Pre-PUA"/>
    <property type="match status" value="1"/>
</dbReference>
<evidence type="ECO:0000256" key="2">
    <source>
        <dbReference type="ARBA" id="ARBA00022490"/>
    </source>
</evidence>